<dbReference type="AlphaFoldDB" id="A0AAV5KLA0"/>
<feature type="compositionally biased region" description="Basic and acidic residues" evidence="1">
    <location>
        <begin position="27"/>
        <end position="45"/>
    </location>
</feature>
<evidence type="ECO:0000313" key="3">
    <source>
        <dbReference type="Proteomes" id="UP001054252"/>
    </source>
</evidence>
<dbReference type="EMBL" id="BPVZ01000069">
    <property type="protein sequence ID" value="GKV25399.1"/>
    <property type="molecule type" value="Genomic_DNA"/>
</dbReference>
<sequence>MRERGGHVEAIIDWKSIVSKIDLKRDGNCRSGEREEEARRSKAMDEVQQGWEVESHGIG</sequence>
<keyword evidence="3" id="KW-1185">Reference proteome</keyword>
<name>A0AAV5KLA0_9ROSI</name>
<protein>
    <submittedName>
        <fullName evidence="2">Uncharacterized protein</fullName>
    </submittedName>
</protein>
<evidence type="ECO:0000313" key="2">
    <source>
        <dbReference type="EMBL" id="GKV25399.1"/>
    </source>
</evidence>
<proteinExistence type="predicted"/>
<reference evidence="2 3" key="1">
    <citation type="journal article" date="2021" name="Commun. Biol.">
        <title>The genome of Shorea leprosula (Dipterocarpaceae) highlights the ecological relevance of drought in aseasonal tropical rainforests.</title>
        <authorList>
            <person name="Ng K.K.S."/>
            <person name="Kobayashi M.J."/>
            <person name="Fawcett J.A."/>
            <person name="Hatakeyama M."/>
            <person name="Paape T."/>
            <person name="Ng C.H."/>
            <person name="Ang C.C."/>
            <person name="Tnah L.H."/>
            <person name="Lee C.T."/>
            <person name="Nishiyama T."/>
            <person name="Sese J."/>
            <person name="O'Brien M.J."/>
            <person name="Copetti D."/>
            <person name="Mohd Noor M.I."/>
            <person name="Ong R.C."/>
            <person name="Putra M."/>
            <person name="Sireger I.Z."/>
            <person name="Indrioko S."/>
            <person name="Kosugi Y."/>
            <person name="Izuno A."/>
            <person name="Isagi Y."/>
            <person name="Lee S.L."/>
            <person name="Shimizu K.K."/>
        </authorList>
    </citation>
    <scope>NUCLEOTIDE SEQUENCE [LARGE SCALE GENOMIC DNA]</scope>
    <source>
        <strain evidence="2">214</strain>
    </source>
</reference>
<gene>
    <name evidence="2" type="ORF">SLEP1_g34846</name>
</gene>
<dbReference type="Proteomes" id="UP001054252">
    <property type="component" value="Unassembled WGS sequence"/>
</dbReference>
<evidence type="ECO:0000256" key="1">
    <source>
        <dbReference type="SAM" id="MobiDB-lite"/>
    </source>
</evidence>
<comment type="caution">
    <text evidence="2">The sequence shown here is derived from an EMBL/GenBank/DDBJ whole genome shotgun (WGS) entry which is preliminary data.</text>
</comment>
<organism evidence="2 3">
    <name type="scientific">Rubroshorea leprosula</name>
    <dbReference type="NCBI Taxonomy" id="152421"/>
    <lineage>
        <taxon>Eukaryota</taxon>
        <taxon>Viridiplantae</taxon>
        <taxon>Streptophyta</taxon>
        <taxon>Embryophyta</taxon>
        <taxon>Tracheophyta</taxon>
        <taxon>Spermatophyta</taxon>
        <taxon>Magnoliopsida</taxon>
        <taxon>eudicotyledons</taxon>
        <taxon>Gunneridae</taxon>
        <taxon>Pentapetalae</taxon>
        <taxon>rosids</taxon>
        <taxon>malvids</taxon>
        <taxon>Malvales</taxon>
        <taxon>Dipterocarpaceae</taxon>
        <taxon>Rubroshorea</taxon>
    </lineage>
</organism>
<feature type="region of interest" description="Disordered" evidence="1">
    <location>
        <begin position="27"/>
        <end position="59"/>
    </location>
</feature>
<accession>A0AAV5KLA0</accession>